<dbReference type="NCBIfam" id="TIGR01167">
    <property type="entry name" value="LPXTG_anchor"/>
    <property type="match status" value="1"/>
</dbReference>
<dbReference type="Proteomes" id="UP001596283">
    <property type="component" value="Unassembled WGS sequence"/>
</dbReference>
<dbReference type="EMBL" id="JBHSSI010000034">
    <property type="protein sequence ID" value="MFC6260538.1"/>
    <property type="molecule type" value="Genomic_DNA"/>
</dbReference>
<feature type="compositionally biased region" description="Basic and acidic residues" evidence="5">
    <location>
        <begin position="2115"/>
        <end position="2124"/>
    </location>
</feature>
<dbReference type="InterPro" id="IPR019931">
    <property type="entry name" value="LPXTG_anchor"/>
</dbReference>
<gene>
    <name evidence="7" type="ORF">ACFP1C_06200</name>
</gene>
<dbReference type="PROSITE" id="PS50847">
    <property type="entry name" value="GRAM_POS_ANCHORING"/>
    <property type="match status" value="1"/>
</dbReference>
<keyword evidence="8" id="KW-1185">Reference proteome</keyword>
<keyword evidence="1" id="KW-0134">Cell wall</keyword>
<name>A0ABW1TF33_9LACO</name>
<protein>
    <submittedName>
        <fullName evidence="7">MBG domain-containing protein</fullName>
    </submittedName>
</protein>
<dbReference type="InterPro" id="IPR041277">
    <property type="entry name" value="MBG_Lactobacillales"/>
</dbReference>
<evidence type="ECO:0000256" key="3">
    <source>
        <dbReference type="ARBA" id="ARBA00022729"/>
    </source>
</evidence>
<feature type="domain" description="Gram-positive cocci surface proteins LPxTG" evidence="6">
    <location>
        <begin position="2427"/>
        <end position="2458"/>
    </location>
</feature>
<organism evidence="7 8">
    <name type="scientific">Levilactobacillus fujinensis</name>
    <dbReference type="NCBI Taxonomy" id="2486024"/>
    <lineage>
        <taxon>Bacteria</taxon>
        <taxon>Bacillati</taxon>
        <taxon>Bacillota</taxon>
        <taxon>Bacilli</taxon>
        <taxon>Lactobacillales</taxon>
        <taxon>Lactobacillaceae</taxon>
        <taxon>Levilactobacillus</taxon>
    </lineage>
</organism>
<sequence length="2458" mass="262751">MVAVAGKPVLVQIPGYTPTQVVLAAPTNGDKIANDTLAIDQTATNPDTTTTTDTATPVNHYYTTTGKTVDGKDVTTAAAVTVGTGQSITTDLNQQPLTDTSGDPVVSGGKTVGSSDYYWSDVGNATATDSTDKTQPQTSGSLLLPTAATLDYWEQQATANQAKADDYNTRATTMYKTFTNITGLTQAQIDAAKALLSSVSEIYTGISKQNGIAKADFEAAKLGATADTIYNDGQNGYAALQQVQDLLTDFELDLSNLATTNKDAASSLITFNSWGEDYGEQIGFPTVAVGPDFGVSVTAEQFNNPAYFAYFNQKDPDGAAVIPKSVGNYMFKLTDAGRAYLKSLNSANTQIGLYVSAMLKINPLETAATIDAATVDYGGDGTTGSWPTFTGSLGSASTKLPTNDKADHQIVQSDFEVIDEATQKVVAIKDLQVNGKYTIRYTAAAQAALKSDANYKFTSFGTATLTVKPRAISVTAQDHGKTYGTADDPTLDLTSDSADGLVNGDTVDGLGVKLIRTAGENAGHYDITLDAAKSALDSNYDITVNKGTFTIAQLPVTVAAKPMTKAYGDTDQPFALEDAKLPDGYTLTKDDVTLTRTTGETVGDYAITGSAVDTSNYAVTVTPGTLTIAPREITVDVGSQTKTYGDADQPFTWEVDQESLAPNDTKDSLDFTLSRETGNNVNANGYAITGTSANKNYLVKVNAGTLTIDPRAVTVQADNKTKTYGENDPKFTGSLDKNSKLAYTETLDDLGLNFSRQDLGQNVGKYDITGSATNGNYTVTVTPGNLEIKPLAITLKADDVTKKYGDADPAFTATVDPTKLAYDDNLASLGLNLTRENTSSNVGEYDITGTATNKNYDVTVTKGILTITQRAVTVDIGSQHKVYGAADESFSYQVGPTPVTGDTLNVKLSRTKGEDVGQYDITGTTNNQNYAVTVNKGTLTVTKRPVTVIADNQRKAYGTTEPNYTWQVSADTPLVNGDATTALTVDLSRVKDENSGRYAITGTGTSQNYDVTVVAGDLLIDPRVVAVTIANQEKTYGNPDPDLTWSLSADTPLADGEQPADLKMAVTREPGEDVNSYVISGKSMNTNYTVKVTNGTFKILPRNISVVIDNQRKVYGADNPQYTWQVDAQTPLVADDTLNVITTRTAGEDVGNYAITGTVDSRNYNVVFSNGSLRIDPRVVAVTIDDATKTYGDSDQPLTWKLGTEKSLAPDEQSTALQMVLSRATGETVGKYTITGHSENKNYTVEVTNGTLTIVPRNVSVIIDNQRKVYGTDDAAYVWRISNTTPLQLKDKRADLQVVLTRDRGENVGRYRITGTFDNSNYKVTITNGTLTIDPRVVAVTIDPQTKIYGNSDPKPTYQLAADSQPLAADQTLADLALVSSRQAGENVATYTTTASSKNNNYTVVVTDGKLTITPRALSVIIVNQRKVYGDTDPTNTWQIADETPLKLTDTRNDLNVVLKRVAGETSGRYAITGTSNNVNYAVAFTKADLLIDPRPVNVTVANQQKVYGNSNPELTWQIDANTPLAADQQPVDLHLQLSCGTATNVGTYTISGTASNPNFVVTVTNGMLTVTKRHVTVIADNQSKIYGDTDRPLTLTNGKDVVVNGDTEAALGVTLTRKVGEDSGTYVIDGAVNSQNYAVTVTPGTFTIKKRVVTVTAGSQLKTYGESDPTLTLSDSDKVLVNHDNESALGVTLTRVAGENTSTYAITGSAASQNYQVTVTPGTLGIVKRVVTVTVADQTKKFGQSDPTLTLVDPSQQLVRGDKETALGVELTRQSGETVGTYEITGTATNQNYTTVVLPGKLTINPADAQVRIDDAKVVYGNMPTFTGRFSFLRFASNFALSDLEVIDSQKQVVAVADLQAGDYTVQLTKQAQDSLVKKNPNYKFTTFSLGQLSVAKRSVTVQVANREMYAGHQSPENQVELIAGSLANDKPGLDLQYVEPDSKAVGTYAIGIVTNNPNYAVKVIPGQLKVLGKAIDSAGNVTITEKDPDGHVVKIDKHWRDGSQTTYDYDPTTGKRTVHEQKDGKDVDQQVITPESAKATLTDGGNTVSVVTLDPVTQQPTFDHYTTEKTVDSAGNVTNTTKDATDNVVKVTKQWQDGSGTTFTYDPSTGKRTVTEQKDGKTVDQQTLAPGESKVTLPDGAGGETTVNAGQPGAQPTFDHYTTTKDIDIAGNVTTTTKDAAGNIVNVTKQWTDGSGTTYTYDPTTGKRTIGERKNGKTVDPRTVAPGESEVTLPDGTGGETIVKFGPSETMPTFTHYSASYDTTATNESDKIVTITKQWPDGSKVVYTYDPITGKRIISELRDGYLVEQRTIAPGSLLAILPDGMGGVTIVKFDASGTVPSFTRQTADETNSRQATSRKKVLKNAGVSKQENSPKRMPTSKAQLQNKINRHGQSPAIASAEHVRNLAGQSQQKPQKPMKRQQNELPQTGQKNESFLTALGALLLSLLVTPVVRKRH</sequence>
<feature type="compositionally biased region" description="Polar residues" evidence="5">
    <location>
        <begin position="2101"/>
        <end position="2114"/>
    </location>
</feature>
<evidence type="ECO:0000313" key="8">
    <source>
        <dbReference type="Proteomes" id="UP001596283"/>
    </source>
</evidence>
<evidence type="ECO:0000313" key="7">
    <source>
        <dbReference type="EMBL" id="MFC6260538.1"/>
    </source>
</evidence>
<dbReference type="InterPro" id="IPR041286">
    <property type="entry name" value="MBG_2"/>
</dbReference>
<evidence type="ECO:0000256" key="1">
    <source>
        <dbReference type="ARBA" id="ARBA00022512"/>
    </source>
</evidence>
<proteinExistence type="predicted"/>
<keyword evidence="4" id="KW-0572">Peptidoglycan-anchor</keyword>
<feature type="region of interest" description="Disordered" evidence="5">
    <location>
        <begin position="2202"/>
        <end position="2241"/>
    </location>
</feature>
<keyword evidence="2" id="KW-0964">Secreted</keyword>
<dbReference type="Gene3D" id="3.10.430.110">
    <property type="match status" value="1"/>
</dbReference>
<feature type="region of interest" description="Disordered" evidence="5">
    <location>
        <begin position="2344"/>
        <end position="2382"/>
    </location>
</feature>
<evidence type="ECO:0000256" key="4">
    <source>
        <dbReference type="ARBA" id="ARBA00023088"/>
    </source>
</evidence>
<feature type="compositionally biased region" description="Basic and acidic residues" evidence="5">
    <location>
        <begin position="2211"/>
        <end position="2222"/>
    </location>
</feature>
<dbReference type="Pfam" id="PF18676">
    <property type="entry name" value="MBG_2"/>
    <property type="match status" value="17"/>
</dbReference>
<evidence type="ECO:0000256" key="2">
    <source>
        <dbReference type="ARBA" id="ARBA00022525"/>
    </source>
</evidence>
<evidence type="ECO:0000259" key="6">
    <source>
        <dbReference type="PROSITE" id="PS50847"/>
    </source>
</evidence>
<accession>A0ABW1TF33</accession>
<evidence type="ECO:0000256" key="5">
    <source>
        <dbReference type="SAM" id="MobiDB-lite"/>
    </source>
</evidence>
<dbReference type="Pfam" id="PF00746">
    <property type="entry name" value="Gram_pos_anchor"/>
    <property type="match status" value="1"/>
</dbReference>
<reference evidence="8" key="1">
    <citation type="journal article" date="2019" name="Int. J. Syst. Evol. Microbiol.">
        <title>The Global Catalogue of Microorganisms (GCM) 10K type strain sequencing project: providing services to taxonomists for standard genome sequencing and annotation.</title>
        <authorList>
            <consortium name="The Broad Institute Genomics Platform"/>
            <consortium name="The Broad Institute Genome Sequencing Center for Infectious Disease"/>
            <person name="Wu L."/>
            <person name="Ma J."/>
        </authorList>
    </citation>
    <scope>NUCLEOTIDE SEQUENCE [LARGE SCALE GENOMIC DNA]</scope>
    <source>
        <strain evidence="8">CCM 8908</strain>
    </source>
</reference>
<feature type="region of interest" description="Disordered" evidence="5">
    <location>
        <begin position="2101"/>
        <end position="2156"/>
    </location>
</feature>
<dbReference type="Pfam" id="PF17883">
    <property type="entry name" value="MBG"/>
    <property type="match status" value="1"/>
</dbReference>
<dbReference type="RefSeq" id="WP_125686354.1">
    <property type="nucleotide sequence ID" value="NZ_JBHSSI010000034.1"/>
</dbReference>
<feature type="region of interest" description="Disordered" evidence="5">
    <location>
        <begin position="2404"/>
        <end position="2429"/>
    </location>
</feature>
<comment type="caution">
    <text evidence="7">The sequence shown here is derived from an EMBL/GenBank/DDBJ whole genome shotgun (WGS) entry which is preliminary data.</text>
</comment>
<keyword evidence="3" id="KW-0732">Signal</keyword>